<evidence type="ECO:0000256" key="2">
    <source>
        <dbReference type="ARBA" id="ARBA00023125"/>
    </source>
</evidence>
<evidence type="ECO:0000313" key="6">
    <source>
        <dbReference type="Proteomes" id="UP000289856"/>
    </source>
</evidence>
<dbReference type="AlphaFoldDB" id="A0A3T1D0J8"/>
<proteinExistence type="predicted"/>
<organism evidence="5 6">
    <name type="scientific">Cohnella abietis</name>
    <dbReference type="NCBI Taxonomy" id="2507935"/>
    <lineage>
        <taxon>Bacteria</taxon>
        <taxon>Bacillati</taxon>
        <taxon>Bacillota</taxon>
        <taxon>Bacilli</taxon>
        <taxon>Bacillales</taxon>
        <taxon>Paenibacillaceae</taxon>
        <taxon>Cohnella</taxon>
    </lineage>
</organism>
<dbReference type="InterPro" id="IPR014710">
    <property type="entry name" value="RmlC-like_jellyroll"/>
</dbReference>
<sequence>MHEIWLSGDKLPLVRDVGEYGVPFTNWAHPDRIMDYHLFLFVLEGQLKLYEDEEEYILEKGQALFLKKDIRHWGQPNNHPGSQWFYIHFYEDPRSTAEHLERTQLSLLGKGTNMVTLEAYQAVMKLPKKIDISNDSHFDRKLAELNRINRSKDGLRHVLLSIHTFELFMYLLQKSESNKAYSKTDITVLKIIDILEANSETKITGEHITSVMQMNYNYLCEVFKHKTGLSILEYHLRLRIEKSTELLKSGRLNISQVGEKLGFVNPFYFSRMFKKVTGYSPTQYLKNDYIN</sequence>
<evidence type="ECO:0000256" key="3">
    <source>
        <dbReference type="ARBA" id="ARBA00023163"/>
    </source>
</evidence>
<dbReference type="SUPFAM" id="SSF46689">
    <property type="entry name" value="Homeodomain-like"/>
    <property type="match status" value="1"/>
</dbReference>
<keyword evidence="1" id="KW-0805">Transcription regulation</keyword>
<dbReference type="InterPro" id="IPR037923">
    <property type="entry name" value="HTH-like"/>
</dbReference>
<dbReference type="Proteomes" id="UP000289856">
    <property type="component" value="Chromosome"/>
</dbReference>
<keyword evidence="2" id="KW-0238">DNA-binding</keyword>
<dbReference type="InterPro" id="IPR009057">
    <property type="entry name" value="Homeodomain-like_sf"/>
</dbReference>
<dbReference type="EMBL" id="AP019400">
    <property type="protein sequence ID" value="BBI31581.1"/>
    <property type="molecule type" value="Genomic_DNA"/>
</dbReference>
<dbReference type="InterPro" id="IPR020449">
    <property type="entry name" value="Tscrpt_reg_AraC-type_HTH"/>
</dbReference>
<dbReference type="Pfam" id="PF02311">
    <property type="entry name" value="AraC_binding"/>
    <property type="match status" value="1"/>
</dbReference>
<dbReference type="PROSITE" id="PS00041">
    <property type="entry name" value="HTH_ARAC_FAMILY_1"/>
    <property type="match status" value="1"/>
</dbReference>
<dbReference type="KEGG" id="cohn:KCTCHS21_09800"/>
<feature type="domain" description="HTH araC/xylS-type" evidence="4">
    <location>
        <begin position="189"/>
        <end position="287"/>
    </location>
</feature>
<dbReference type="GO" id="GO:0043565">
    <property type="term" value="F:sequence-specific DNA binding"/>
    <property type="evidence" value="ECO:0007669"/>
    <property type="project" value="InterPro"/>
</dbReference>
<dbReference type="RefSeq" id="WP_130605488.1">
    <property type="nucleotide sequence ID" value="NZ_AP019400.1"/>
</dbReference>
<dbReference type="CDD" id="cd02209">
    <property type="entry name" value="cupin_XRE_C"/>
    <property type="match status" value="1"/>
</dbReference>
<accession>A0A3T1D0J8</accession>
<dbReference type="PANTHER" id="PTHR43280:SF2">
    <property type="entry name" value="HTH-TYPE TRANSCRIPTIONAL REGULATOR EXSA"/>
    <property type="match status" value="1"/>
</dbReference>
<protein>
    <recommendedName>
        <fullName evidence="4">HTH araC/xylS-type domain-containing protein</fullName>
    </recommendedName>
</protein>
<dbReference type="InterPro" id="IPR018062">
    <property type="entry name" value="HTH_AraC-typ_CS"/>
</dbReference>
<dbReference type="OrthoDB" id="9807321at2"/>
<evidence type="ECO:0000313" key="5">
    <source>
        <dbReference type="EMBL" id="BBI31581.1"/>
    </source>
</evidence>
<dbReference type="SUPFAM" id="SSF51215">
    <property type="entry name" value="Regulatory protein AraC"/>
    <property type="match status" value="1"/>
</dbReference>
<keyword evidence="3" id="KW-0804">Transcription</keyword>
<dbReference type="InterPro" id="IPR018060">
    <property type="entry name" value="HTH_AraC"/>
</dbReference>
<dbReference type="PRINTS" id="PR00032">
    <property type="entry name" value="HTHARAC"/>
</dbReference>
<dbReference type="GO" id="GO:0003700">
    <property type="term" value="F:DNA-binding transcription factor activity"/>
    <property type="evidence" value="ECO:0007669"/>
    <property type="project" value="InterPro"/>
</dbReference>
<dbReference type="PANTHER" id="PTHR43280">
    <property type="entry name" value="ARAC-FAMILY TRANSCRIPTIONAL REGULATOR"/>
    <property type="match status" value="1"/>
</dbReference>
<keyword evidence="6" id="KW-1185">Reference proteome</keyword>
<dbReference type="InterPro" id="IPR003313">
    <property type="entry name" value="AraC-bd"/>
</dbReference>
<evidence type="ECO:0000259" key="4">
    <source>
        <dbReference type="PROSITE" id="PS01124"/>
    </source>
</evidence>
<dbReference type="Gene3D" id="2.60.120.10">
    <property type="entry name" value="Jelly Rolls"/>
    <property type="match status" value="1"/>
</dbReference>
<dbReference type="SMART" id="SM00342">
    <property type="entry name" value="HTH_ARAC"/>
    <property type="match status" value="1"/>
</dbReference>
<dbReference type="PROSITE" id="PS01124">
    <property type="entry name" value="HTH_ARAC_FAMILY_2"/>
    <property type="match status" value="1"/>
</dbReference>
<dbReference type="Pfam" id="PF12833">
    <property type="entry name" value="HTH_18"/>
    <property type="match status" value="1"/>
</dbReference>
<name>A0A3T1D0J8_9BACL</name>
<dbReference type="Gene3D" id="1.10.10.60">
    <property type="entry name" value="Homeodomain-like"/>
    <property type="match status" value="2"/>
</dbReference>
<evidence type="ECO:0000256" key="1">
    <source>
        <dbReference type="ARBA" id="ARBA00023015"/>
    </source>
</evidence>
<gene>
    <name evidence="5" type="ORF">KCTCHS21_09800</name>
</gene>
<reference evidence="5 6" key="1">
    <citation type="submission" date="2019-01" db="EMBL/GenBank/DDBJ databases">
        <title>Complete genome sequence of Cohnella hallensis HS21 isolated from Korean fir (Abies koreana) rhizospheric soil.</title>
        <authorList>
            <person name="Jiang L."/>
            <person name="Kang S.W."/>
            <person name="Kim S."/>
            <person name="Jung J."/>
            <person name="Kim C.Y."/>
            <person name="Kim D.H."/>
            <person name="Kim S.W."/>
            <person name="Lee J."/>
        </authorList>
    </citation>
    <scope>NUCLEOTIDE SEQUENCE [LARGE SCALE GENOMIC DNA]</scope>
    <source>
        <strain evidence="5 6">HS21</strain>
    </source>
</reference>